<keyword evidence="2" id="KW-1185">Reference proteome</keyword>
<proteinExistence type="predicted"/>
<evidence type="ECO:0000313" key="1">
    <source>
        <dbReference type="EMBL" id="RPB04084.1"/>
    </source>
</evidence>
<dbReference type="InterPro" id="IPR036397">
    <property type="entry name" value="RNaseH_sf"/>
</dbReference>
<dbReference type="GO" id="GO:0003676">
    <property type="term" value="F:nucleic acid binding"/>
    <property type="evidence" value="ECO:0007669"/>
    <property type="project" value="InterPro"/>
</dbReference>
<dbReference type="Proteomes" id="UP000276215">
    <property type="component" value="Unassembled WGS sequence"/>
</dbReference>
<dbReference type="EMBL" id="ML120359">
    <property type="protein sequence ID" value="RPB04084.1"/>
    <property type="molecule type" value="Genomic_DNA"/>
</dbReference>
<organism evidence="1 2">
    <name type="scientific">Choiromyces venosus 120613-1</name>
    <dbReference type="NCBI Taxonomy" id="1336337"/>
    <lineage>
        <taxon>Eukaryota</taxon>
        <taxon>Fungi</taxon>
        <taxon>Dikarya</taxon>
        <taxon>Ascomycota</taxon>
        <taxon>Pezizomycotina</taxon>
        <taxon>Pezizomycetes</taxon>
        <taxon>Pezizales</taxon>
        <taxon>Tuberaceae</taxon>
        <taxon>Choiromyces</taxon>
    </lineage>
</organism>
<evidence type="ECO:0000313" key="2">
    <source>
        <dbReference type="Proteomes" id="UP000276215"/>
    </source>
</evidence>
<dbReference type="Gene3D" id="3.30.420.10">
    <property type="entry name" value="Ribonuclease H-like superfamily/Ribonuclease H"/>
    <property type="match status" value="1"/>
</dbReference>
<reference evidence="1 2" key="1">
    <citation type="journal article" date="2018" name="Nat. Ecol. Evol.">
        <title>Pezizomycetes genomes reveal the molecular basis of ectomycorrhizal truffle lifestyle.</title>
        <authorList>
            <person name="Murat C."/>
            <person name="Payen T."/>
            <person name="Noel B."/>
            <person name="Kuo A."/>
            <person name="Morin E."/>
            <person name="Chen J."/>
            <person name="Kohler A."/>
            <person name="Krizsan K."/>
            <person name="Balestrini R."/>
            <person name="Da Silva C."/>
            <person name="Montanini B."/>
            <person name="Hainaut M."/>
            <person name="Levati E."/>
            <person name="Barry K.W."/>
            <person name="Belfiori B."/>
            <person name="Cichocki N."/>
            <person name="Clum A."/>
            <person name="Dockter R.B."/>
            <person name="Fauchery L."/>
            <person name="Guy J."/>
            <person name="Iotti M."/>
            <person name="Le Tacon F."/>
            <person name="Lindquist E.A."/>
            <person name="Lipzen A."/>
            <person name="Malagnac F."/>
            <person name="Mello A."/>
            <person name="Molinier V."/>
            <person name="Miyauchi S."/>
            <person name="Poulain J."/>
            <person name="Riccioni C."/>
            <person name="Rubini A."/>
            <person name="Sitrit Y."/>
            <person name="Splivallo R."/>
            <person name="Traeger S."/>
            <person name="Wang M."/>
            <person name="Zifcakova L."/>
            <person name="Wipf D."/>
            <person name="Zambonelli A."/>
            <person name="Paolocci F."/>
            <person name="Nowrousian M."/>
            <person name="Ottonello S."/>
            <person name="Baldrian P."/>
            <person name="Spatafora J.W."/>
            <person name="Henrissat B."/>
            <person name="Nagy L.G."/>
            <person name="Aury J.M."/>
            <person name="Wincker P."/>
            <person name="Grigoriev I.V."/>
            <person name="Bonfante P."/>
            <person name="Martin F.M."/>
        </authorList>
    </citation>
    <scope>NUCLEOTIDE SEQUENCE [LARGE SCALE GENOMIC DNA]</scope>
    <source>
        <strain evidence="1 2">120613-1</strain>
    </source>
</reference>
<name>A0A3N4K0L3_9PEZI</name>
<protein>
    <recommendedName>
        <fullName evidence="3">Tc1-like transposase DDE domain-containing protein</fullName>
    </recommendedName>
</protein>
<gene>
    <name evidence="1" type="ORF">L873DRAFT_1667797</name>
</gene>
<evidence type="ECO:0008006" key="3">
    <source>
        <dbReference type="Google" id="ProtNLM"/>
    </source>
</evidence>
<accession>A0A3N4K0L3</accession>
<dbReference type="AlphaFoldDB" id="A0A3N4K0L3"/>
<sequence length="63" mass="7414">ANSPDFNPIEHIWRLMKSRILRRHGEEKITTPTEMKTVLKEEWAKITVDEINNEISKLPLIMA</sequence>
<feature type="non-terminal residue" evidence="1">
    <location>
        <position position="1"/>
    </location>
</feature>
<dbReference type="OrthoDB" id="3242359at2759"/>